<gene>
    <name evidence="2" type="ORF">FQA47_004618</name>
</gene>
<evidence type="ECO:0000313" key="2">
    <source>
        <dbReference type="EMBL" id="KAF6731581.1"/>
    </source>
</evidence>
<feature type="region of interest" description="Disordered" evidence="1">
    <location>
        <begin position="1"/>
        <end position="21"/>
    </location>
</feature>
<dbReference type="EMBL" id="WKFB01000212">
    <property type="protein sequence ID" value="KAF6731581.1"/>
    <property type="molecule type" value="Genomic_DNA"/>
</dbReference>
<proteinExistence type="predicted"/>
<feature type="region of interest" description="Disordered" evidence="1">
    <location>
        <begin position="104"/>
        <end position="137"/>
    </location>
</feature>
<evidence type="ECO:0000313" key="3">
    <source>
        <dbReference type="Proteomes" id="UP000646548"/>
    </source>
</evidence>
<name>A0A834FE76_ORYME</name>
<accession>A0A834FE76</accession>
<organism evidence="2 3">
    <name type="scientific">Oryzias melastigma</name>
    <name type="common">Marine medaka</name>
    <dbReference type="NCBI Taxonomy" id="30732"/>
    <lineage>
        <taxon>Eukaryota</taxon>
        <taxon>Metazoa</taxon>
        <taxon>Chordata</taxon>
        <taxon>Craniata</taxon>
        <taxon>Vertebrata</taxon>
        <taxon>Euteleostomi</taxon>
        <taxon>Actinopterygii</taxon>
        <taxon>Neopterygii</taxon>
        <taxon>Teleostei</taxon>
        <taxon>Neoteleostei</taxon>
        <taxon>Acanthomorphata</taxon>
        <taxon>Ovalentaria</taxon>
        <taxon>Atherinomorphae</taxon>
        <taxon>Beloniformes</taxon>
        <taxon>Adrianichthyidae</taxon>
        <taxon>Oryziinae</taxon>
        <taxon>Oryzias</taxon>
    </lineage>
</organism>
<protein>
    <submittedName>
        <fullName evidence="2">Uncharacterized protein</fullName>
    </submittedName>
</protein>
<dbReference type="AlphaFoldDB" id="A0A834FE76"/>
<reference evidence="2" key="1">
    <citation type="journal article" name="BMC Genomics">
        <title>Long-read sequencing and de novo genome assembly of marine medaka (Oryzias melastigma).</title>
        <authorList>
            <person name="Liang P."/>
            <person name="Saqib H.S.A."/>
            <person name="Ni X."/>
            <person name="Shen Y."/>
        </authorList>
    </citation>
    <scope>NUCLEOTIDE SEQUENCE</scope>
    <source>
        <strain evidence="2">Bigg-433</strain>
    </source>
</reference>
<evidence type="ECO:0000256" key="1">
    <source>
        <dbReference type="SAM" id="MobiDB-lite"/>
    </source>
</evidence>
<sequence>MPTQGAAWHDGAPSSPPPHRGEIMCCVHSAASGGQPVREARLPRRTLVAGSSPHNRRGCGGQARTSADFLPKYLFLLWDYAPLLSIPRCTSARFPSSGLKQVSRRVPEVRRATERRRRRRSDRTVAASDASSLCSKPGKKCWDARLTAAARRG</sequence>
<dbReference type="Proteomes" id="UP000646548">
    <property type="component" value="Unassembled WGS sequence"/>
</dbReference>
<comment type="caution">
    <text evidence="2">The sequence shown here is derived from an EMBL/GenBank/DDBJ whole genome shotgun (WGS) entry which is preliminary data.</text>
</comment>